<dbReference type="OMA" id="LWRIGQN"/>
<dbReference type="KEGG" id="vcq:EN18_01490"/>
<evidence type="ECO:0000313" key="7">
    <source>
        <dbReference type="EMBL" id="TQP11103.1"/>
    </source>
</evidence>
<reference evidence="9 10" key="1">
    <citation type="submission" date="2015-07" db="EMBL/GenBank/DDBJ databases">
        <authorList>
            <consortium name="Pathogen Informatics"/>
        </authorList>
    </citation>
    <scope>NUCLEOTIDE SEQUENCE [LARGE SCALE GENOMIC DNA]</scope>
    <source>
        <strain evidence="1 9">A316</strain>
        <strain evidence="2 10">A325</strain>
    </source>
</reference>
<accession>A0A0F4FFD8</accession>
<gene>
    <name evidence="6" type="ORF">BC353_13190</name>
    <name evidence="5" type="ORF">D6U24_10495</name>
    <name evidence="1" type="ORF">ERS013200_01666</name>
    <name evidence="2" type="ORF">ERS013201_03401</name>
    <name evidence="3" type="ORF">F0M16_11660</name>
    <name evidence="7" type="ORF">FLM02_14845</name>
    <name evidence="8" type="ORF">FXE67_10440</name>
    <name evidence="4" type="ORF">KIN13_13360</name>
</gene>
<evidence type="ECO:0000313" key="8">
    <source>
        <dbReference type="EMBL" id="TXY92382.1"/>
    </source>
</evidence>
<dbReference type="InterPro" id="IPR029068">
    <property type="entry name" value="Glyas_Bleomycin-R_OHBP_Dase"/>
</dbReference>
<evidence type="ECO:0000313" key="10">
    <source>
        <dbReference type="Proteomes" id="UP000046067"/>
    </source>
</evidence>
<proteinExistence type="predicted"/>
<evidence type="ECO:0000313" key="6">
    <source>
        <dbReference type="EMBL" id="RGP87355.1"/>
    </source>
</evidence>
<dbReference type="EMBL" id="MCBA01000143">
    <property type="protein sequence ID" value="RGP87355.1"/>
    <property type="molecule type" value="Genomic_DNA"/>
</dbReference>
<evidence type="ECO:0000313" key="4">
    <source>
        <dbReference type="EMBL" id="MBS7674415.1"/>
    </source>
</evidence>
<evidence type="ECO:0000313" key="13">
    <source>
        <dbReference type="Proteomes" id="UP000323225"/>
    </source>
</evidence>
<dbReference type="KEGG" id="vcx:VAA049_2321"/>
<dbReference type="Gene3D" id="3.10.180.10">
    <property type="entry name" value="2,3-Dihydroxybiphenyl 1,2-Dioxygenase, domain 1"/>
    <property type="match status" value="1"/>
</dbReference>
<evidence type="ECO:0000313" key="3">
    <source>
        <dbReference type="EMBL" id="KAA1254601.1"/>
    </source>
</evidence>
<dbReference type="Proteomes" id="UP000471242">
    <property type="component" value="Unassembled WGS sequence"/>
</dbReference>
<protein>
    <submittedName>
        <fullName evidence="8">Glyoxalase</fullName>
    </submittedName>
    <submittedName>
        <fullName evidence="1">Lactoylglutathione lyase</fullName>
    </submittedName>
</protein>
<reference evidence="4" key="7">
    <citation type="submission" date="2021-05" db="EMBL/GenBank/DDBJ databases">
        <authorList>
            <person name="Stine C."/>
        </authorList>
    </citation>
    <scope>NUCLEOTIDE SEQUENCE</scope>
    <source>
        <strain evidence="4">TDS0091212</strain>
    </source>
</reference>
<organism evidence="8 14">
    <name type="scientific">Vibrio cholerae</name>
    <dbReference type="NCBI Taxonomy" id="666"/>
    <lineage>
        <taxon>Bacteria</taxon>
        <taxon>Pseudomonadati</taxon>
        <taxon>Pseudomonadota</taxon>
        <taxon>Gammaproteobacteria</taxon>
        <taxon>Vibrionales</taxon>
        <taxon>Vibrionaceae</taxon>
        <taxon>Vibrio</taxon>
    </lineage>
</organism>
<dbReference type="RefSeq" id="WP_000067608.1">
    <property type="nucleotide sequence ID" value="NZ_AP018677.1"/>
</dbReference>
<keyword evidence="1" id="KW-0456">Lyase</keyword>
<evidence type="ECO:0000313" key="9">
    <source>
        <dbReference type="Proteomes" id="UP000041770"/>
    </source>
</evidence>
<dbReference type="EMBL" id="CWQY01000009">
    <property type="protein sequence ID" value="CSC55845.1"/>
    <property type="molecule type" value="Genomic_DNA"/>
</dbReference>
<reference evidence="8 14" key="4">
    <citation type="submission" date="2019-06" db="EMBL/GenBank/DDBJ databases">
        <title>Vibrio cholerae phylogeny based on whole-genome sequencing reveals genetic diversity and population strucutre.</title>
        <authorList>
            <person name="Zhiqiu Y."/>
            <person name="Bin L."/>
            <person name="Lingyan J."/>
        </authorList>
    </citation>
    <scope>NUCLEOTIDE SEQUENCE [LARGE SCALE GENOMIC DNA]</scope>
    <source>
        <strain evidence="8 14">N2768</strain>
    </source>
</reference>
<dbReference type="KEGG" id="vcz:VAB027_547"/>
<evidence type="ECO:0000313" key="5">
    <source>
        <dbReference type="EMBL" id="MVD23786.1"/>
    </source>
</evidence>
<dbReference type="Proteomes" id="UP000046067">
    <property type="component" value="Unassembled WGS sequence"/>
</dbReference>
<evidence type="ECO:0000313" key="11">
    <source>
        <dbReference type="Proteomes" id="UP000266701"/>
    </source>
</evidence>
<evidence type="ECO:0000313" key="15">
    <source>
        <dbReference type="Proteomes" id="UP000471242"/>
    </source>
</evidence>
<dbReference type="CDD" id="cd08356">
    <property type="entry name" value="VOC_CChe_VCA0619_like"/>
    <property type="match status" value="1"/>
</dbReference>
<dbReference type="Proteomes" id="UP000323583">
    <property type="component" value="Unassembled WGS sequence"/>
</dbReference>
<reference evidence="4" key="8">
    <citation type="submission" date="2023-08" db="EMBL/GenBank/DDBJ databases">
        <title>Vibrio cholerae Outbreaks in Tanzania Exemplify Founder Flush: Simultaneous Increases in Population Size and Genetic Diversity.</title>
        <authorList>
            <person name="Debes A.K."/>
            <person name="Mohammed A."/>
            <person name="Maseke I."/>
            <person name="Almeida M."/>
            <person name="Li S."/>
            <person name="Matimba H."/>
            <person name="Joachim A."/>
            <person name="Mizinduko M."/>
            <person name="Nyanga S."/>
            <person name="Kelly M."/>
            <person name="Kachwamba Y."/>
            <person name="Schaffer A.M."/>
            <person name="Nyanga A.S."/>
            <person name="Mghamba J."/>
            <person name="Mosha F.S."/>
            <person name="Sack D.A."/>
            <person name="Stine O.C."/>
        </authorList>
    </citation>
    <scope>NUCLEOTIDE SEQUENCE</scope>
    <source>
        <strain evidence="4">TDS0091212</strain>
    </source>
</reference>
<dbReference type="EMBL" id="VSGZ01000035">
    <property type="protein sequence ID" value="TXY92382.1"/>
    <property type="molecule type" value="Genomic_DNA"/>
</dbReference>
<dbReference type="EMBL" id="VIOS01000065">
    <property type="protein sequence ID" value="TQP11103.1"/>
    <property type="molecule type" value="Genomic_DNA"/>
</dbReference>
<dbReference type="Proteomes" id="UP001196338">
    <property type="component" value="Unassembled WGS sequence"/>
</dbReference>
<dbReference type="EMBL" id="CWQJ01000029">
    <property type="protein sequence ID" value="CSC72917.1"/>
    <property type="molecule type" value="Genomic_DNA"/>
</dbReference>
<evidence type="ECO:0000313" key="14">
    <source>
        <dbReference type="Proteomes" id="UP000323583"/>
    </source>
</evidence>
<reference evidence="5 15" key="3">
    <citation type="submission" date="2018-09" db="EMBL/GenBank/DDBJ databases">
        <title>Genomic epidemiology reveals two lineages of Vibrio cholerae that can cause global cholera epidemics despite absence of cholera toxin gene.</title>
        <authorList>
            <person name="Wang H."/>
            <person name="Zen W."/>
            <person name="Yu H."/>
            <person name="Zhang W."/>
            <person name="Pan J."/>
            <person name="Yang C."/>
            <person name="Cui Y."/>
        </authorList>
    </citation>
    <scope>NUCLEOTIDE SEQUENCE [LARGE SCALE GENOMIC DNA]</scope>
    <source>
        <strain evidence="5 15">00-1_S85</strain>
    </source>
</reference>
<dbReference type="SUPFAM" id="SSF54593">
    <property type="entry name" value="Glyoxalase/Bleomycin resistance protein/Dihydroxybiphenyl dioxygenase"/>
    <property type="match status" value="1"/>
</dbReference>
<dbReference type="EMBL" id="JAHBND010000556">
    <property type="protein sequence ID" value="MBS7674415.1"/>
    <property type="molecule type" value="Genomic_DNA"/>
</dbReference>
<evidence type="ECO:0000313" key="12">
    <source>
        <dbReference type="Proteomes" id="UP000319979"/>
    </source>
</evidence>
<dbReference type="GeneID" id="89512501"/>
<sequence>MSNLNVLEIKSFVPAQDFTTSKQFYLSLGFELITEFGDVAYLRLGQCAFLLQNTHQRPHQGNTMMHLLVEDAQSWFDHVKTLQLEERFESKVTDLITQPWGMLEFCLVDPSDVLWRIGQRIG</sequence>
<reference evidence="3 13" key="6">
    <citation type="submission" date="2019-09" db="EMBL/GenBank/DDBJ databases">
        <authorList>
            <person name="Kritzky A."/>
            <person name="Schelkanova E.Y."/>
            <person name="Alkhova Z.V."/>
            <person name="Smirnova N.I."/>
        </authorList>
    </citation>
    <scope>NUCLEOTIDE SEQUENCE [LARGE SCALE GENOMIC DNA]</scope>
    <source>
        <strain evidence="3 13">M1526</strain>
    </source>
</reference>
<dbReference type="GO" id="GO:0016829">
    <property type="term" value="F:lyase activity"/>
    <property type="evidence" value="ECO:0007669"/>
    <property type="project" value="UniProtKB-KW"/>
</dbReference>
<dbReference type="EMBL" id="QZRB01000013">
    <property type="protein sequence ID" value="MVD23786.1"/>
    <property type="molecule type" value="Genomic_DNA"/>
</dbReference>
<evidence type="ECO:0000313" key="1">
    <source>
        <dbReference type="EMBL" id="CSC55845.1"/>
    </source>
</evidence>
<dbReference type="Proteomes" id="UP000323225">
    <property type="component" value="Unassembled WGS sequence"/>
</dbReference>
<name>A0A0F4FFD8_VIBCL</name>
<dbReference type="Proteomes" id="UP000041770">
    <property type="component" value="Unassembled WGS sequence"/>
</dbReference>
<dbReference type="AlphaFoldDB" id="A0A0F4FFD8"/>
<evidence type="ECO:0000313" key="2">
    <source>
        <dbReference type="EMBL" id="CSC72917.1"/>
    </source>
</evidence>
<dbReference type="EMBL" id="VUAA01000011">
    <property type="protein sequence ID" value="KAA1254601.1"/>
    <property type="molecule type" value="Genomic_DNA"/>
</dbReference>
<reference evidence="7 12" key="5">
    <citation type="submission" date="2019-07" db="EMBL/GenBank/DDBJ databases">
        <title>Phenotypic and genotypic antimicrobial resistance traits of Vibrio cholerae non-O1/non-O139 isolated from a large Austrian lake frequently associated with cases of infection.</title>
        <authorList>
            <person name="Lepuschitz S."/>
            <person name="Baron S."/>
            <person name="Larvor E."/>
            <person name="Granier S."/>
            <person name="Pretzer C."/>
            <person name="Mach R.L."/>
            <person name="Farnleitner A.H."/>
            <person name="Ruppitsch W."/>
            <person name="Pleininger S."/>
            <person name="Indra A."/>
            <person name="Kirschner A.K.T."/>
        </authorList>
    </citation>
    <scope>NUCLEOTIDE SEQUENCE [LARGE SCALE GENOMIC DNA]</scope>
    <source>
        <strain evidence="7 12">A12JL36W90</strain>
    </source>
</reference>
<dbReference type="Proteomes" id="UP000266701">
    <property type="component" value="Unassembled WGS sequence"/>
</dbReference>
<reference evidence="6 11" key="2">
    <citation type="journal article" date="2017" name="Emerg. Infect. Dis.">
        <title>Carbapenemase VCC-1-Producing Vibrio cholerae in Coastal Waters of Germany.</title>
        <authorList>
            <person name="Hammerl J.A."/>
            <person name="Jackel C."/>
            <person name="Bortolaia V."/>
            <person name="Schwartz K."/>
            <person name="Bier N."/>
            <person name="Hendriksen R.S."/>
            <person name="Guerra B."/>
            <person name="Strauch E."/>
        </authorList>
    </citation>
    <scope>NUCLEOTIDE SEQUENCE [LARGE SCALE GENOMIC DNA]</scope>
    <source>
        <strain evidence="6 11">VN-2825</strain>
    </source>
</reference>
<dbReference type="Proteomes" id="UP000319979">
    <property type="component" value="Unassembled WGS sequence"/>
</dbReference>